<protein>
    <submittedName>
        <fullName evidence="3">Uncharacterized protein</fullName>
    </submittedName>
</protein>
<gene>
    <name evidence="3" type="ORF">GSLYS_00009371001</name>
</gene>
<feature type="compositionally biased region" description="Basic and acidic residues" evidence="2">
    <location>
        <begin position="770"/>
        <end position="780"/>
    </location>
</feature>
<dbReference type="Proteomes" id="UP001497497">
    <property type="component" value="Unassembled WGS sequence"/>
</dbReference>
<feature type="compositionally biased region" description="Basic and acidic residues" evidence="2">
    <location>
        <begin position="732"/>
        <end position="743"/>
    </location>
</feature>
<dbReference type="PANTHER" id="PTHR43696:SF9">
    <property type="entry name" value="COILED-COIL DOMAIN-CONTAINING PROTEIN 157"/>
    <property type="match status" value="1"/>
</dbReference>
<reference evidence="3 4" key="1">
    <citation type="submission" date="2024-04" db="EMBL/GenBank/DDBJ databases">
        <authorList>
            <consortium name="Genoscope - CEA"/>
            <person name="William W."/>
        </authorList>
    </citation>
    <scope>NUCLEOTIDE SEQUENCE [LARGE SCALE GENOMIC DNA]</scope>
</reference>
<sequence>MAYLLGSQVCIESLQTDVQDLQLIISDIVSRVGPIKTHSWKFPDKLACDLNIEDLLDLYSCDDQDDVEDRQVSHIALYELTIDRLVLMVKAITKFIDVYLNRNIKNKTCPDNGESEMSSSVGLTAKQHWSNMVRLHTWLQQLQSEKNSGNGKMAELTKEAGKHMEDFTTPTSQTDHDAHIKSLLLSPGTLGMVPPNNADLVMMGLAPMPEKKNNSISRDVSHKSCQTFETAFVPCESCDIIQRKMREGSEILIKSCVDQGLPCSLKKFKIQVAHVELLTFNDVCRWMAEQTKDIARIAKQNEILQSSVNPLKAEVKEASLKVKAADEKYQVYEKKLADEKEAGATLCSNFEVKLKDQEKQHIKVLNEEKKNREVLMKEKDKLDQELKKVKSQLETQMKAMKKLERDFKKLEVELKEKSEKANKSSQVAEAMVTLKVQLEDVTAQMNSYQKALAKEQGKCRGLGKHNESLQAKQESLLSKMGQLGKENEEALSQVAALEEENDFLDDKLLELISETNKMKKIIAENEVIIKNLEEEKTSMEESLKESHMSVERLKSELKDAKEREHMIVEYPDLNGPVNKDLQGTGDITTDMKNQVTANLIRIHLLEEQNQSLNESVRKLSGLQKDSYYGMTGDTQLTHKAQPLHPIHAKPLWQGISNNNNNSSYLQIHEDNNQNSYRDHLPPQNMISEKDDWPRRKKLAWETNSFQVKVTEATKPATEFLIGHAFSNPQHGHHQESPSKERPHSSKMRATGGGGGGEACQPCQPCQLRGEGGEVRSGWKE</sequence>
<keyword evidence="4" id="KW-1185">Reference proteome</keyword>
<evidence type="ECO:0000256" key="2">
    <source>
        <dbReference type="SAM" id="MobiDB-lite"/>
    </source>
</evidence>
<dbReference type="PANTHER" id="PTHR43696">
    <property type="entry name" value="COILED-COIL DOMAIN-CONTAINING PROTEIN 157"/>
    <property type="match status" value="1"/>
</dbReference>
<organism evidence="3 4">
    <name type="scientific">Lymnaea stagnalis</name>
    <name type="common">Great pond snail</name>
    <name type="synonym">Helix stagnalis</name>
    <dbReference type="NCBI Taxonomy" id="6523"/>
    <lineage>
        <taxon>Eukaryota</taxon>
        <taxon>Metazoa</taxon>
        <taxon>Spiralia</taxon>
        <taxon>Lophotrochozoa</taxon>
        <taxon>Mollusca</taxon>
        <taxon>Gastropoda</taxon>
        <taxon>Heterobranchia</taxon>
        <taxon>Euthyneura</taxon>
        <taxon>Panpulmonata</taxon>
        <taxon>Hygrophila</taxon>
        <taxon>Lymnaeoidea</taxon>
        <taxon>Lymnaeidae</taxon>
        <taxon>Lymnaea</taxon>
    </lineage>
</organism>
<proteinExistence type="predicted"/>
<evidence type="ECO:0000313" key="3">
    <source>
        <dbReference type="EMBL" id="CAL1535411.1"/>
    </source>
</evidence>
<accession>A0AAV2HMX8</accession>
<dbReference type="EMBL" id="CAXITT010000201">
    <property type="protein sequence ID" value="CAL1535411.1"/>
    <property type="molecule type" value="Genomic_DNA"/>
</dbReference>
<feature type="coiled-coil region" evidence="1">
    <location>
        <begin position="315"/>
        <end position="563"/>
    </location>
</feature>
<name>A0AAV2HMX8_LYMST</name>
<dbReference type="InterPro" id="IPR029681">
    <property type="entry name" value="CCDC157"/>
</dbReference>
<dbReference type="AlphaFoldDB" id="A0AAV2HMX8"/>
<feature type="region of interest" description="Disordered" evidence="2">
    <location>
        <begin position="726"/>
        <end position="780"/>
    </location>
</feature>
<evidence type="ECO:0000256" key="1">
    <source>
        <dbReference type="SAM" id="Coils"/>
    </source>
</evidence>
<comment type="caution">
    <text evidence="3">The sequence shown here is derived from an EMBL/GenBank/DDBJ whole genome shotgun (WGS) entry which is preliminary data.</text>
</comment>
<evidence type="ECO:0000313" key="4">
    <source>
        <dbReference type="Proteomes" id="UP001497497"/>
    </source>
</evidence>
<keyword evidence="1" id="KW-0175">Coiled coil</keyword>